<accession>A0A5K7S860</accession>
<evidence type="ECO:0000313" key="2">
    <source>
        <dbReference type="Proteomes" id="UP001193389"/>
    </source>
</evidence>
<sequence>MKKLFLLKADFQDASRADGKRYFCPDCVMIEGLLSYYPRLLNELEVKYVNFARPRPALVDLLGEENQSCPVLVLENGTFINDTNEIIRHLTENHKIGYSH</sequence>
<dbReference type="AlphaFoldDB" id="A0A5K7S860"/>
<dbReference type="RefSeq" id="WP_318350619.1">
    <property type="nucleotide sequence ID" value="NZ_AP018694.1"/>
</dbReference>
<dbReference type="InterPro" id="IPR036249">
    <property type="entry name" value="Thioredoxin-like_sf"/>
</dbReference>
<proteinExistence type="predicted"/>
<evidence type="ECO:0008006" key="3">
    <source>
        <dbReference type="Google" id="ProtNLM"/>
    </source>
</evidence>
<dbReference type="KEGG" id="anf:AQPE_1796"/>
<keyword evidence="2" id="KW-1185">Reference proteome</keyword>
<dbReference type="EMBL" id="AP018694">
    <property type="protein sequence ID" value="BBE17639.1"/>
    <property type="molecule type" value="Genomic_DNA"/>
</dbReference>
<dbReference type="InterPro" id="IPR021439">
    <property type="entry name" value="DUF3088"/>
</dbReference>
<organism evidence="1 2">
    <name type="scientific">Aquipluma nitroreducens</name>
    <dbReference type="NCBI Taxonomy" id="2010828"/>
    <lineage>
        <taxon>Bacteria</taxon>
        <taxon>Pseudomonadati</taxon>
        <taxon>Bacteroidota</taxon>
        <taxon>Bacteroidia</taxon>
        <taxon>Marinilabiliales</taxon>
        <taxon>Prolixibacteraceae</taxon>
        <taxon>Aquipluma</taxon>
    </lineage>
</organism>
<dbReference type="Pfam" id="PF11287">
    <property type="entry name" value="DUF3088"/>
    <property type="match status" value="1"/>
</dbReference>
<reference evidence="1" key="1">
    <citation type="journal article" date="2020" name="Int. J. Syst. Evol. Microbiol.">
        <title>Aquipluma nitroreducens gen. nov. sp. nov., a novel facultatively anaerobic bacterium isolated from a freshwater lake.</title>
        <authorList>
            <person name="Watanabe M."/>
            <person name="Kojima H."/>
            <person name="Fukui M."/>
        </authorList>
    </citation>
    <scope>NUCLEOTIDE SEQUENCE</scope>
    <source>
        <strain evidence="1">MeG22</strain>
    </source>
</reference>
<dbReference type="Proteomes" id="UP001193389">
    <property type="component" value="Chromosome"/>
</dbReference>
<dbReference type="SUPFAM" id="SSF52833">
    <property type="entry name" value="Thioredoxin-like"/>
    <property type="match status" value="1"/>
</dbReference>
<protein>
    <recommendedName>
        <fullName evidence="3">DUF3088 domain-containing protein</fullName>
    </recommendedName>
</protein>
<name>A0A5K7S860_9BACT</name>
<gene>
    <name evidence="1" type="ORF">AQPE_1796</name>
</gene>
<evidence type="ECO:0000313" key="1">
    <source>
        <dbReference type="EMBL" id="BBE17639.1"/>
    </source>
</evidence>
<dbReference type="Gene3D" id="3.40.30.10">
    <property type="entry name" value="Glutaredoxin"/>
    <property type="match status" value="1"/>
</dbReference>